<keyword evidence="3" id="KW-1185">Reference proteome</keyword>
<dbReference type="AlphaFoldDB" id="A0A4Y2S6G5"/>
<evidence type="ECO:0000256" key="1">
    <source>
        <dbReference type="SAM" id="MobiDB-lite"/>
    </source>
</evidence>
<dbReference type="Proteomes" id="UP000499080">
    <property type="component" value="Unassembled WGS sequence"/>
</dbReference>
<protein>
    <submittedName>
        <fullName evidence="2">Uncharacterized protein</fullName>
    </submittedName>
</protein>
<dbReference type="EMBL" id="BGPR01149739">
    <property type="protein sequence ID" value="GBN82875.1"/>
    <property type="molecule type" value="Genomic_DNA"/>
</dbReference>
<feature type="region of interest" description="Disordered" evidence="1">
    <location>
        <begin position="68"/>
        <end position="87"/>
    </location>
</feature>
<reference evidence="2 3" key="1">
    <citation type="journal article" date="2019" name="Sci. Rep.">
        <title>Orb-weaving spider Araneus ventricosus genome elucidates the spidroin gene catalogue.</title>
        <authorList>
            <person name="Kono N."/>
            <person name="Nakamura H."/>
            <person name="Ohtoshi R."/>
            <person name="Moran D.A.P."/>
            <person name="Shinohara A."/>
            <person name="Yoshida Y."/>
            <person name="Fujiwara M."/>
            <person name="Mori M."/>
            <person name="Tomita M."/>
            <person name="Arakawa K."/>
        </authorList>
    </citation>
    <scope>NUCLEOTIDE SEQUENCE [LARGE SCALE GENOMIC DNA]</scope>
</reference>
<organism evidence="2 3">
    <name type="scientific">Araneus ventricosus</name>
    <name type="common">Orbweaver spider</name>
    <name type="synonym">Epeira ventricosa</name>
    <dbReference type="NCBI Taxonomy" id="182803"/>
    <lineage>
        <taxon>Eukaryota</taxon>
        <taxon>Metazoa</taxon>
        <taxon>Ecdysozoa</taxon>
        <taxon>Arthropoda</taxon>
        <taxon>Chelicerata</taxon>
        <taxon>Arachnida</taxon>
        <taxon>Araneae</taxon>
        <taxon>Araneomorphae</taxon>
        <taxon>Entelegynae</taxon>
        <taxon>Araneoidea</taxon>
        <taxon>Araneidae</taxon>
        <taxon>Araneus</taxon>
    </lineage>
</organism>
<evidence type="ECO:0000313" key="2">
    <source>
        <dbReference type="EMBL" id="GBN82875.1"/>
    </source>
</evidence>
<sequence>RLPSCFEDAQELFWDETRNWEQQSNEEDGICVCVSRHSPKFTRGRTFDFDRFNVRNAISLSVSRWKRVSNPRPSIPEAESLLQEQKR</sequence>
<feature type="non-terminal residue" evidence="2">
    <location>
        <position position="1"/>
    </location>
</feature>
<accession>A0A4Y2S6G5</accession>
<evidence type="ECO:0000313" key="3">
    <source>
        <dbReference type="Proteomes" id="UP000499080"/>
    </source>
</evidence>
<proteinExistence type="predicted"/>
<gene>
    <name evidence="2" type="ORF">AVEN_256185_1</name>
</gene>
<comment type="caution">
    <text evidence="2">The sequence shown here is derived from an EMBL/GenBank/DDBJ whole genome shotgun (WGS) entry which is preliminary data.</text>
</comment>
<name>A0A4Y2S6G5_ARAVE</name>